<dbReference type="Pfam" id="PF12704">
    <property type="entry name" value="MacB_PCD"/>
    <property type="match status" value="1"/>
</dbReference>
<dbReference type="RefSeq" id="WP_143117829.1">
    <property type="nucleotide sequence ID" value="NZ_FPCH01000003.1"/>
</dbReference>
<keyword evidence="9 14" id="KW-1133">Transmembrane helix</keyword>
<dbReference type="GO" id="GO:0098796">
    <property type="term" value="C:membrane protein complex"/>
    <property type="evidence" value="ECO:0007669"/>
    <property type="project" value="UniProtKB-ARBA"/>
</dbReference>
<feature type="transmembrane region" description="Helical" evidence="14">
    <location>
        <begin position="624"/>
        <end position="647"/>
    </location>
</feature>
<organism evidence="16 17">
    <name type="scientific">Hyphomicrobium facile</name>
    <dbReference type="NCBI Taxonomy" id="51670"/>
    <lineage>
        <taxon>Bacteria</taxon>
        <taxon>Pseudomonadati</taxon>
        <taxon>Pseudomonadota</taxon>
        <taxon>Alphaproteobacteria</taxon>
        <taxon>Hyphomicrobiales</taxon>
        <taxon>Hyphomicrobiaceae</taxon>
        <taxon>Hyphomicrobium</taxon>
    </lineage>
</organism>
<evidence type="ECO:0000256" key="13">
    <source>
        <dbReference type="ARBA" id="ARBA00038388"/>
    </source>
</evidence>
<feature type="transmembrane region" description="Helical" evidence="14">
    <location>
        <begin position="541"/>
        <end position="566"/>
    </location>
</feature>
<dbReference type="OrthoDB" id="9802264at2"/>
<keyword evidence="8" id="KW-1278">Translocase</keyword>
<dbReference type="CDD" id="cd03255">
    <property type="entry name" value="ABC_MJ0796_LolCDE_FtsE"/>
    <property type="match status" value="1"/>
</dbReference>
<reference evidence="17" key="1">
    <citation type="submission" date="2016-10" db="EMBL/GenBank/DDBJ databases">
        <authorList>
            <person name="Varghese N."/>
            <person name="Submissions S."/>
        </authorList>
    </citation>
    <scope>NUCLEOTIDE SEQUENCE [LARGE SCALE GENOMIC DNA]</scope>
    <source>
        <strain evidence="17">DSM 1565</strain>
    </source>
</reference>
<feature type="transmembrane region" description="Helical" evidence="14">
    <location>
        <begin position="589"/>
        <end position="612"/>
    </location>
</feature>
<dbReference type="InterPro" id="IPR017871">
    <property type="entry name" value="ABC_transporter-like_CS"/>
</dbReference>
<dbReference type="GO" id="GO:0005886">
    <property type="term" value="C:plasma membrane"/>
    <property type="evidence" value="ECO:0007669"/>
    <property type="project" value="UniProtKB-SubCell"/>
</dbReference>
<dbReference type="PROSITE" id="PS00211">
    <property type="entry name" value="ABC_TRANSPORTER_1"/>
    <property type="match status" value="1"/>
</dbReference>
<dbReference type="SUPFAM" id="SSF52540">
    <property type="entry name" value="P-loop containing nucleoside triphosphate hydrolases"/>
    <property type="match status" value="1"/>
</dbReference>
<evidence type="ECO:0000256" key="11">
    <source>
        <dbReference type="ARBA" id="ARBA00023251"/>
    </source>
</evidence>
<keyword evidence="6" id="KW-0547">Nucleotide-binding</keyword>
<keyword evidence="3" id="KW-1003">Cell membrane</keyword>
<dbReference type="PROSITE" id="PS50893">
    <property type="entry name" value="ABC_TRANSPORTER_2"/>
    <property type="match status" value="1"/>
</dbReference>
<keyword evidence="5 14" id="KW-0812">Transmembrane</keyword>
<evidence type="ECO:0000313" key="16">
    <source>
        <dbReference type="EMBL" id="SFV36826.1"/>
    </source>
</evidence>
<dbReference type="InterPro" id="IPR017911">
    <property type="entry name" value="MacB-like_ATP-bd"/>
</dbReference>
<evidence type="ECO:0000256" key="12">
    <source>
        <dbReference type="ARBA" id="ARBA00038076"/>
    </source>
</evidence>
<evidence type="ECO:0000256" key="3">
    <source>
        <dbReference type="ARBA" id="ARBA00022475"/>
    </source>
</evidence>
<dbReference type="Pfam" id="PF00005">
    <property type="entry name" value="ABC_tran"/>
    <property type="match status" value="1"/>
</dbReference>
<dbReference type="GO" id="GO:0005524">
    <property type="term" value="F:ATP binding"/>
    <property type="evidence" value="ECO:0007669"/>
    <property type="project" value="UniProtKB-KW"/>
</dbReference>
<keyword evidence="4" id="KW-0997">Cell inner membrane</keyword>
<dbReference type="InterPro" id="IPR050250">
    <property type="entry name" value="Macrolide_Exporter_MacB"/>
</dbReference>
<dbReference type="STRING" id="51670.SAMN04488557_2809"/>
<keyword evidence="11" id="KW-0046">Antibiotic resistance</keyword>
<dbReference type="InterPro" id="IPR003838">
    <property type="entry name" value="ABC3_permease_C"/>
</dbReference>
<name>A0A1I7NQ81_9HYPH</name>
<dbReference type="InterPro" id="IPR003439">
    <property type="entry name" value="ABC_transporter-like_ATP-bd"/>
</dbReference>
<dbReference type="FunFam" id="3.40.50.300:FF:000032">
    <property type="entry name" value="Export ABC transporter ATP-binding protein"/>
    <property type="match status" value="1"/>
</dbReference>
<evidence type="ECO:0000256" key="7">
    <source>
        <dbReference type="ARBA" id="ARBA00022840"/>
    </source>
</evidence>
<evidence type="ECO:0000256" key="8">
    <source>
        <dbReference type="ARBA" id="ARBA00022967"/>
    </source>
</evidence>
<evidence type="ECO:0000256" key="6">
    <source>
        <dbReference type="ARBA" id="ARBA00022741"/>
    </source>
</evidence>
<evidence type="ECO:0000313" key="17">
    <source>
        <dbReference type="Proteomes" id="UP000199423"/>
    </source>
</evidence>
<evidence type="ECO:0000256" key="4">
    <source>
        <dbReference type="ARBA" id="ARBA00022519"/>
    </source>
</evidence>
<dbReference type="AlphaFoldDB" id="A0A1I7NQ81"/>
<comment type="similarity">
    <text evidence="12">Belongs to the ABC-4 integral membrane protein family.</text>
</comment>
<accession>A0A1I7NQ81</accession>
<gene>
    <name evidence="16" type="ORF">SAMN04488557_2809</name>
</gene>
<comment type="similarity">
    <text evidence="13">Belongs to the ABC transporter superfamily. Macrolide exporter (TC 3.A.1.122) family.</text>
</comment>
<dbReference type="GO" id="GO:0022857">
    <property type="term" value="F:transmembrane transporter activity"/>
    <property type="evidence" value="ECO:0007669"/>
    <property type="project" value="TreeGrafter"/>
</dbReference>
<dbReference type="PANTHER" id="PTHR30572:SF4">
    <property type="entry name" value="ABC TRANSPORTER PERMEASE YTRF"/>
    <property type="match status" value="1"/>
</dbReference>
<dbReference type="EMBL" id="FPCH01000003">
    <property type="protein sequence ID" value="SFV36826.1"/>
    <property type="molecule type" value="Genomic_DNA"/>
</dbReference>
<keyword evidence="7 16" id="KW-0067">ATP-binding</keyword>
<dbReference type="InterPro" id="IPR027417">
    <property type="entry name" value="P-loop_NTPase"/>
</dbReference>
<keyword evidence="17" id="KW-1185">Reference proteome</keyword>
<dbReference type="Proteomes" id="UP000199423">
    <property type="component" value="Unassembled WGS sequence"/>
</dbReference>
<evidence type="ECO:0000256" key="1">
    <source>
        <dbReference type="ARBA" id="ARBA00004429"/>
    </source>
</evidence>
<evidence type="ECO:0000256" key="10">
    <source>
        <dbReference type="ARBA" id="ARBA00023136"/>
    </source>
</evidence>
<dbReference type="InterPro" id="IPR003593">
    <property type="entry name" value="AAA+_ATPase"/>
</dbReference>
<evidence type="ECO:0000259" key="15">
    <source>
        <dbReference type="PROSITE" id="PS50893"/>
    </source>
</evidence>
<dbReference type="GO" id="GO:0046677">
    <property type="term" value="P:response to antibiotic"/>
    <property type="evidence" value="ECO:0007669"/>
    <property type="project" value="UniProtKB-KW"/>
</dbReference>
<evidence type="ECO:0000256" key="14">
    <source>
        <dbReference type="SAM" id="Phobius"/>
    </source>
</evidence>
<dbReference type="SMART" id="SM00382">
    <property type="entry name" value="AAA"/>
    <property type="match status" value="1"/>
</dbReference>
<keyword evidence="2" id="KW-0813">Transport</keyword>
<sequence length="664" mass="70399">MHKWAFDVPEPLVNTIGISKRYASGSTAVSALSNISLSICRGEFAAIVGRSGSGKSTLMHVIGLLANPDSGLYLLNGEDVARLSADARAEMRCRRIGFVFQHPALLPRVSALENVALPLVYAGVPLTERMSRAKAALETVGLTDRLHHWPNQLSGGEQQRVTIARAVVTKPDLILADEPTGALDSTTCQDVLSIFSKLHKDGHTIVVVTHADDVAERAERRIRLHDGQLTAPEATVGPPRSEVSQNLTRTRGGAGFIESCRAGLRALNANRLRSGLTALGIVIGIAAVICMVSLAEGAQAEVSEKIRTLGANLLVVVPGTQTSGGARLEAGSGRTLTEDDARAIADEVQGAKLVAPLISRPLQVVNGDKNWATLVAGINDDYLMAREWTIAKGRAFTADELAVGAKVAIVGATIVDQMFADDVEPGVTLRIGDVPFEVIGVLDKKGQGAAGRSQDDVVFIPLATARSRVLGSVLGGRRSALNFIIVKEADPDDVPALMNDIGQLMRQRHQLRNDAADDFAIQNPADILTARMEAQRALTTLLISIASVSLLVGGISIMNVMLASVIERTREIGLRMAVGARRRDILRQFLIEAAMMALAGGAIGIAAGIAIARTTAWAMDWPVFISPTAAVIAWAFTGGVGVIFGLYPALRASRLDPIAALRCE</sequence>
<evidence type="ECO:0000256" key="9">
    <source>
        <dbReference type="ARBA" id="ARBA00022989"/>
    </source>
</evidence>
<comment type="subcellular location">
    <subcellularLocation>
        <location evidence="1">Cell inner membrane</location>
        <topology evidence="1">Multi-pass membrane protein</topology>
    </subcellularLocation>
</comment>
<dbReference type="PANTHER" id="PTHR30572">
    <property type="entry name" value="MEMBRANE COMPONENT OF TRANSPORTER-RELATED"/>
    <property type="match status" value="1"/>
</dbReference>
<dbReference type="Gene3D" id="3.40.50.300">
    <property type="entry name" value="P-loop containing nucleotide triphosphate hydrolases"/>
    <property type="match status" value="1"/>
</dbReference>
<dbReference type="Pfam" id="PF02687">
    <property type="entry name" value="FtsX"/>
    <property type="match status" value="1"/>
</dbReference>
<evidence type="ECO:0000256" key="2">
    <source>
        <dbReference type="ARBA" id="ARBA00022448"/>
    </source>
</evidence>
<feature type="domain" description="ABC transporter" evidence="15">
    <location>
        <begin position="13"/>
        <end position="251"/>
    </location>
</feature>
<proteinExistence type="inferred from homology"/>
<evidence type="ECO:0000256" key="5">
    <source>
        <dbReference type="ARBA" id="ARBA00022692"/>
    </source>
</evidence>
<dbReference type="InterPro" id="IPR025857">
    <property type="entry name" value="MacB_PCD"/>
</dbReference>
<protein>
    <submittedName>
        <fullName evidence="16">Macrolide transport system ATP-binding/permease protein</fullName>
    </submittedName>
</protein>
<dbReference type="GO" id="GO:0016887">
    <property type="term" value="F:ATP hydrolysis activity"/>
    <property type="evidence" value="ECO:0007669"/>
    <property type="project" value="InterPro"/>
</dbReference>
<keyword evidence="10 14" id="KW-0472">Membrane</keyword>